<dbReference type="OrthoDB" id="441541at2759"/>
<dbReference type="InterPro" id="IPR005049">
    <property type="entry name" value="STL-like"/>
</dbReference>
<reference evidence="2" key="1">
    <citation type="submission" date="2020-06" db="EMBL/GenBank/DDBJ databases">
        <authorList>
            <consortium name="Plant Systems Biology data submission"/>
        </authorList>
    </citation>
    <scope>NUCLEOTIDE SEQUENCE</scope>
    <source>
        <strain evidence="2">D6</strain>
    </source>
</reference>
<keyword evidence="1" id="KW-0472">Membrane</keyword>
<keyword evidence="1" id="KW-1133">Transmembrane helix</keyword>
<evidence type="ECO:0000256" key="1">
    <source>
        <dbReference type="SAM" id="Phobius"/>
    </source>
</evidence>
<feature type="transmembrane region" description="Helical" evidence="1">
    <location>
        <begin position="21"/>
        <end position="40"/>
    </location>
</feature>
<keyword evidence="1" id="KW-0812">Transmembrane</keyword>
<comment type="caution">
    <text evidence="2">The sequence shown here is derived from an EMBL/GenBank/DDBJ whole genome shotgun (WGS) entry which is preliminary data.</text>
</comment>
<protein>
    <submittedName>
        <fullName evidence="2">Uncharacterized protein</fullName>
    </submittedName>
</protein>
<dbReference type="Pfam" id="PF03385">
    <property type="entry name" value="STELLO"/>
    <property type="match status" value="1"/>
</dbReference>
<dbReference type="PANTHER" id="PTHR31362">
    <property type="entry name" value="GLYCOSYLTRANSFERASE STELLO1-RELATED"/>
    <property type="match status" value="1"/>
</dbReference>
<dbReference type="PANTHER" id="PTHR31362:SF0">
    <property type="entry name" value="EXOSTOSIN DOMAIN-CONTAINING PROTEIN-RELATED"/>
    <property type="match status" value="1"/>
</dbReference>
<sequence length="946" mass="106463">MMMLMESLNGGRGGYGGGRPSYMRNLTVAVIVIMCWRLFLASKALGPFRMASMVDSDATTNSYGNIQNSNAAALLGTAGLGGSVSGATANRFRGDPVRIYVETRRFGKKGSSQSDGSLPVNAPPSLKEEPLYQKCHKWAVVTTIYNPSDSVKLVGNDLNDWCMVVVADTKTPDDYMQEAGWSTGEGGEDTTRKVQFLSVSAQNEISKMIPFVKLMPFQSFARKNIGYLYAIWMGATAIFDFDDDNLVRGENNKTTKGGGILGTELLADFTNETKSLVMVRHVSIAMDFNDRAFNPLHMMGATIADAWPRGMPLSLINSKSARGQRGPLVLKEVQQSNVAIIQSVCDHDPDVDAIFRLNHQQPFSFESSKAKAMTLEVPSQLYSPYNAQATLHFHIAFWGLYLPMTVNGRVSDIWRSYIVQRLLRELDTQAHVLYSPPIVESPSRNAHDNLGDLAAEQHLYLRTEALLEVLDNWQPITDKGGTDSLQARIEDLWIHLYERQFVEVEDVQAVQDWVAALEQSGYVFPAVKDHSLVIDPSTGGVKDRQECARRRLANWEEPRPTFMNGSNFGALTFEHSSNISVARLLTEYEVDNPFPHSVDLVVRAAATKGPWELATMIESVQLYWPKCAGRVLVVLDIGDEEFAHENIPSWIDVMYSKFDFGMPGRLGTQLFNMYSDQQGRSEYVAVIDTDTTLITPVTPDLVFNMEKIDEAGNAPPYILAETTYQKGMWSKGDQWMFKGDSNDWTFMVTLPTLWPRAMFPQYRAGVEAIHNNEFETTDLWQHFRATRKAGWMSMSQFCLLGNWMVKHWTDAPFDLRNETDIPPMRYGCHLPYYRGLSFGPGGKKDPDSFQRTGRNLMLDGLCELFCHETPHQAGSPPAVGLPKWKSCAEKCPNPTKKYKDVYFKYDRKVYGTPEQRLQVEANHFEPFKRALDSVFRRAKQISTVKL</sequence>
<name>A0A9N8EMG3_9STRA</name>
<gene>
    <name evidence="2" type="ORF">SEMRO_1259_G256920.1</name>
</gene>
<dbReference type="Proteomes" id="UP001153069">
    <property type="component" value="Unassembled WGS sequence"/>
</dbReference>
<evidence type="ECO:0000313" key="3">
    <source>
        <dbReference type="Proteomes" id="UP001153069"/>
    </source>
</evidence>
<dbReference type="EMBL" id="CAICTM010001257">
    <property type="protein sequence ID" value="CAB9522016.1"/>
    <property type="molecule type" value="Genomic_DNA"/>
</dbReference>
<organism evidence="2 3">
    <name type="scientific">Seminavis robusta</name>
    <dbReference type="NCBI Taxonomy" id="568900"/>
    <lineage>
        <taxon>Eukaryota</taxon>
        <taxon>Sar</taxon>
        <taxon>Stramenopiles</taxon>
        <taxon>Ochrophyta</taxon>
        <taxon>Bacillariophyta</taxon>
        <taxon>Bacillariophyceae</taxon>
        <taxon>Bacillariophycidae</taxon>
        <taxon>Naviculales</taxon>
        <taxon>Naviculaceae</taxon>
        <taxon>Seminavis</taxon>
    </lineage>
</organism>
<dbReference type="AlphaFoldDB" id="A0A9N8EMG3"/>
<evidence type="ECO:0000313" key="2">
    <source>
        <dbReference type="EMBL" id="CAB9522016.1"/>
    </source>
</evidence>
<proteinExistence type="predicted"/>
<accession>A0A9N8EMG3</accession>
<keyword evidence="3" id="KW-1185">Reference proteome</keyword>